<gene>
    <name evidence="2" type="ORF">HNR39_000101</name>
</gene>
<dbReference type="Proteomes" id="UP000571084">
    <property type="component" value="Unassembled WGS sequence"/>
</dbReference>
<dbReference type="AlphaFoldDB" id="A0A840RNS3"/>
<name>A0A840RNS3_9BURK</name>
<organism evidence="2 3">
    <name type="scientific">Glaciimonas immobilis</name>
    <dbReference type="NCBI Taxonomy" id="728004"/>
    <lineage>
        <taxon>Bacteria</taxon>
        <taxon>Pseudomonadati</taxon>
        <taxon>Pseudomonadota</taxon>
        <taxon>Betaproteobacteria</taxon>
        <taxon>Burkholderiales</taxon>
        <taxon>Oxalobacteraceae</taxon>
        <taxon>Glaciimonas</taxon>
    </lineage>
</organism>
<evidence type="ECO:0000256" key="1">
    <source>
        <dbReference type="SAM" id="MobiDB-lite"/>
    </source>
</evidence>
<sequence length="30" mass="3371">MKAHTNSGMSDGMRVTGYSRYRQGEKHGID</sequence>
<reference evidence="2 3" key="1">
    <citation type="submission" date="2020-08" db="EMBL/GenBank/DDBJ databases">
        <title>Genomic Encyclopedia of Type Strains, Phase IV (KMG-IV): sequencing the most valuable type-strain genomes for metagenomic binning, comparative biology and taxonomic classification.</title>
        <authorList>
            <person name="Goeker M."/>
        </authorList>
    </citation>
    <scope>NUCLEOTIDE SEQUENCE [LARGE SCALE GENOMIC DNA]</scope>
    <source>
        <strain evidence="2 3">DSM 23240</strain>
    </source>
</reference>
<protein>
    <submittedName>
        <fullName evidence="2">Uncharacterized protein</fullName>
    </submittedName>
</protein>
<dbReference type="EMBL" id="JACHHQ010000001">
    <property type="protein sequence ID" value="MBB5198291.1"/>
    <property type="molecule type" value="Genomic_DNA"/>
</dbReference>
<evidence type="ECO:0000313" key="3">
    <source>
        <dbReference type="Proteomes" id="UP000571084"/>
    </source>
</evidence>
<keyword evidence="3" id="KW-1185">Reference proteome</keyword>
<evidence type="ECO:0000313" key="2">
    <source>
        <dbReference type="EMBL" id="MBB5198291.1"/>
    </source>
</evidence>
<proteinExistence type="predicted"/>
<accession>A0A840RNS3</accession>
<comment type="caution">
    <text evidence="2">The sequence shown here is derived from an EMBL/GenBank/DDBJ whole genome shotgun (WGS) entry which is preliminary data.</text>
</comment>
<feature type="region of interest" description="Disordered" evidence="1">
    <location>
        <begin position="1"/>
        <end position="30"/>
    </location>
</feature>